<reference evidence="2 5" key="3">
    <citation type="journal article" date="2018" name="Nat. Biotechnol.">
        <title>A standardized bacterial taxonomy based on genome phylogeny substantially revises the tree of life.</title>
        <authorList>
            <person name="Parks D.H."/>
            <person name="Chuvochina M."/>
            <person name="Waite D.W."/>
            <person name="Rinke C."/>
            <person name="Skarshewski A."/>
            <person name="Chaumeil P.A."/>
            <person name="Hugenholtz P."/>
        </authorList>
    </citation>
    <scope>NUCLEOTIDE SEQUENCE [LARGE SCALE GENOMIC DNA]</scope>
    <source>
        <strain evidence="2">UBA9905</strain>
    </source>
</reference>
<dbReference type="AlphaFoldDB" id="A0A101I6Q4"/>
<sequence length="328" mass="38308">MKKFMAILLLAVLITSFAHSQRLLPQDSARFISIVTEGTFNNFPDKLIGESFESFFEVTRWKYSRVGIENFVEFTGTFTDENNETTTVTMRFSVKEEDSTFLMDYWEINGVPQDNANQFAFLEKIFLPDRADVAISIVKDGYFYDFPDKFIGESFSVFFIDGYWDYFVSSDNLDVVEFVGSFYNENGLAQAVFQFVVDVEQRTFEVEYLGIDDVTQDETMIDTMLNSIFATKIAVVKNSYFDVYYNWMTLGEAFDGFFYDAYWDYFVSTDDFDIVEFHGSFDLGGIPAEVLVQFEVYDDGSFDLYYWEIDGYYESVNAFYLLLELIYY</sequence>
<gene>
    <name evidence="2" type="ORF">DIT26_01955</name>
    <name evidence="3" type="ORF">XE02_0838</name>
</gene>
<organism evidence="3 4">
    <name type="scientific">Mesotoga infera</name>
    <dbReference type="NCBI Taxonomy" id="1236046"/>
    <lineage>
        <taxon>Bacteria</taxon>
        <taxon>Thermotogati</taxon>
        <taxon>Thermotogota</taxon>
        <taxon>Thermotogae</taxon>
        <taxon>Kosmotogales</taxon>
        <taxon>Kosmotogaceae</taxon>
        <taxon>Mesotoga</taxon>
    </lineage>
</organism>
<accession>A0A101I6Q4</accession>
<comment type="caution">
    <text evidence="3">The sequence shown here is derived from an EMBL/GenBank/DDBJ whole genome shotgun (WGS) entry which is preliminary data.</text>
</comment>
<feature type="signal peptide" evidence="1">
    <location>
        <begin position="1"/>
        <end position="20"/>
    </location>
</feature>
<dbReference type="Proteomes" id="UP000264215">
    <property type="component" value="Unassembled WGS sequence"/>
</dbReference>
<name>A0A101I6Q4_9BACT</name>
<evidence type="ECO:0000313" key="5">
    <source>
        <dbReference type="Proteomes" id="UP000264215"/>
    </source>
</evidence>
<reference evidence="4" key="2">
    <citation type="journal article" date="2015" name="MBio">
        <title>Genome-Resolved Metagenomic Analysis Reveals Roles for Candidate Phyla and Other Microbial Community Members in Biogeochemical Transformations in Oil Reservoirs.</title>
        <authorList>
            <person name="Hu P."/>
            <person name="Tom L."/>
            <person name="Singh A."/>
            <person name="Thomas B.C."/>
            <person name="Baker B.J."/>
            <person name="Piceno Y.M."/>
            <person name="Andersen G.L."/>
            <person name="Banfield J.F."/>
        </authorList>
    </citation>
    <scope>NUCLEOTIDE SEQUENCE [LARGE SCALE GENOMIC DNA]</scope>
</reference>
<feature type="chain" id="PRO_5036003530" evidence="1">
    <location>
        <begin position="21"/>
        <end position="328"/>
    </location>
</feature>
<dbReference type="EMBL" id="DQBS01000049">
    <property type="protein sequence ID" value="HCO69344.1"/>
    <property type="molecule type" value="Genomic_DNA"/>
</dbReference>
<protein>
    <submittedName>
        <fullName evidence="3">Uncharacterized protein</fullName>
    </submittedName>
</protein>
<dbReference type="PATRIC" id="fig|1236046.5.peg.448"/>
<keyword evidence="1" id="KW-0732">Signal</keyword>
<evidence type="ECO:0000313" key="4">
    <source>
        <dbReference type="Proteomes" id="UP000055014"/>
    </source>
</evidence>
<evidence type="ECO:0000256" key="1">
    <source>
        <dbReference type="SAM" id="SignalP"/>
    </source>
</evidence>
<dbReference type="Proteomes" id="UP000055014">
    <property type="component" value="Unassembled WGS sequence"/>
</dbReference>
<evidence type="ECO:0000313" key="3">
    <source>
        <dbReference type="EMBL" id="KUK89822.1"/>
    </source>
</evidence>
<dbReference type="EMBL" id="LGGW01000065">
    <property type="protein sequence ID" value="KUK89822.1"/>
    <property type="molecule type" value="Genomic_DNA"/>
</dbReference>
<evidence type="ECO:0000313" key="2">
    <source>
        <dbReference type="EMBL" id="HCO69344.1"/>
    </source>
</evidence>
<reference evidence="3" key="1">
    <citation type="journal article" date="2015" name="MBio">
        <title>Genome-resolved metagenomic analysis reveals roles for candidate phyla and other microbial community members in biogeochemical transformations in oil reservoirs.</title>
        <authorList>
            <person name="Hu P."/>
            <person name="Tom L."/>
            <person name="Singh A."/>
            <person name="Thomas B.C."/>
            <person name="Baker B.J."/>
            <person name="Piceno Y.M."/>
            <person name="Andersen G.L."/>
            <person name="Banfield J.F."/>
        </authorList>
    </citation>
    <scope>NUCLEOTIDE SEQUENCE [LARGE SCALE GENOMIC DNA]</scope>
    <source>
        <strain evidence="3">46_70</strain>
    </source>
</reference>
<proteinExistence type="predicted"/>